<dbReference type="Proteomes" id="UP000628086">
    <property type="component" value="Unassembled WGS sequence"/>
</dbReference>
<reference evidence="1 2" key="1">
    <citation type="journal article" date="2020" name="Microorganisms">
        <title>Reliable Identification of Environmental Pseudomonas Isolates Using the rpoD Gene.</title>
        <authorList>
            <consortium name="The Broad Institute Genome Sequencing Platform"/>
            <person name="Girard L."/>
            <person name="Lood C."/>
            <person name="Rokni-Zadeh H."/>
            <person name="van Noort V."/>
            <person name="Lavigne R."/>
            <person name="De Mot R."/>
        </authorList>
    </citation>
    <scope>NUCLEOTIDE SEQUENCE [LARGE SCALE GENOMIC DNA]</scope>
    <source>
        <strain evidence="1 2">RW7P2</strain>
    </source>
</reference>
<dbReference type="EMBL" id="JABWRS010000025">
    <property type="protein sequence ID" value="MBC3478531.1"/>
    <property type="molecule type" value="Genomic_DNA"/>
</dbReference>
<evidence type="ECO:0000313" key="1">
    <source>
        <dbReference type="EMBL" id="MBC3478531.1"/>
    </source>
</evidence>
<protein>
    <submittedName>
        <fullName evidence="1">Uncharacterized protein</fullName>
    </submittedName>
</protein>
<comment type="caution">
    <text evidence="1">The sequence shown here is derived from an EMBL/GenBank/DDBJ whole genome shotgun (WGS) entry which is preliminary data.</text>
</comment>
<name>A0ABR6VEF2_9PSED</name>
<organism evidence="1 2">
    <name type="scientific">Pseudomonas taiwanensis</name>
    <dbReference type="NCBI Taxonomy" id="470150"/>
    <lineage>
        <taxon>Bacteria</taxon>
        <taxon>Pseudomonadati</taxon>
        <taxon>Pseudomonadota</taxon>
        <taxon>Gammaproteobacteria</taxon>
        <taxon>Pseudomonadales</taxon>
        <taxon>Pseudomonadaceae</taxon>
        <taxon>Pseudomonas</taxon>
    </lineage>
</organism>
<evidence type="ECO:0000313" key="2">
    <source>
        <dbReference type="Proteomes" id="UP000628086"/>
    </source>
</evidence>
<accession>A0ABR6VEF2</accession>
<sequence length="65" mass="7045">MSTLSEIAMNHAKMAKGLAEHTAEPPLRQPVVVGGFEISALELTQPPCNVEVQERYLDQPCLAAL</sequence>
<gene>
    <name evidence="1" type="ORF">HU747_23380</name>
</gene>
<keyword evidence="2" id="KW-1185">Reference proteome</keyword>
<proteinExistence type="predicted"/>